<feature type="domain" description="Hydantoinase B/oxoprolinase" evidence="1">
    <location>
        <begin position="5"/>
        <end position="525"/>
    </location>
</feature>
<reference evidence="2 3" key="1">
    <citation type="submission" date="2019-08" db="EMBL/GenBank/DDBJ databases">
        <title>Hyperibacter terrae gen. nov., sp. nov. and Hyperibacter viscosus sp. nov., two new members in the family Rhodospirillaceae isolated from the rhizosphere of Hypericum perforatum.</title>
        <authorList>
            <person name="Noviana Z."/>
        </authorList>
    </citation>
    <scope>NUCLEOTIDE SEQUENCE [LARGE SCALE GENOMIC DNA]</scope>
    <source>
        <strain evidence="2 3">R5913</strain>
    </source>
</reference>
<evidence type="ECO:0000313" key="2">
    <source>
        <dbReference type="EMBL" id="QEX20066.1"/>
    </source>
</evidence>
<sequence length="568" mass="61004">MPTVDQATFNIISHGLHGIAQEMGEKLVRSAYSTIIREARDCSTSLLDRQGRIIAQAQFCPIHMNSFGKVFEAFAKRYDLSTIRPNEALITNDPYSGAQHLNDIILFTPVFYRGRLVAFAAALGHHIDIGGGAAGPNAGASDVYSEGLRIPLCRFDVERDLGGGLLEQFIRINVRTPDQVMGDIHAQFASARTGEVRLIEMLDRFGEETVLGAAAELQDYSERRAREAIKAIPDGVYEGEDFVDDNGFTQEPLRVAVKVTVSGDMMEIDLSGSSPQTKGIINSPLASTISAAYGALALLLGGGHIPVNDGLYRPIRNIEVPYGSFLNPSQPVAVRARNSACHRVYNAIMLAMSQVVPGQVLASGHDTTNAIGMGHMGPDGYRVYMEVVGGGWGASADADGADVVDGYVGNCSNVPVESLEADYPFMRVEEYALRRGSAGSGTKRGGLGARRTYRILEDGVSFNCYSDRFRIAPWGLLGGEPGAMSRFSVERDGKVVALASKGNTPLRRGDLLIIETAGGGGYGPPQDRARETVARDLHEGLITAEQAARAYQLEAGSQRASELTQAES</sequence>
<dbReference type="Proteomes" id="UP000326202">
    <property type="component" value="Chromosome"/>
</dbReference>
<protein>
    <submittedName>
        <fullName evidence="2">Methylhydantoinase</fullName>
    </submittedName>
</protein>
<organism evidence="2 3">
    <name type="scientific">Hypericibacter terrae</name>
    <dbReference type="NCBI Taxonomy" id="2602015"/>
    <lineage>
        <taxon>Bacteria</taxon>
        <taxon>Pseudomonadati</taxon>
        <taxon>Pseudomonadota</taxon>
        <taxon>Alphaproteobacteria</taxon>
        <taxon>Rhodospirillales</taxon>
        <taxon>Dongiaceae</taxon>
        <taxon>Hypericibacter</taxon>
    </lineage>
</organism>
<proteinExistence type="predicted"/>
<gene>
    <name evidence="2" type="ORF">FRZ44_53810</name>
</gene>
<dbReference type="GO" id="GO:0006749">
    <property type="term" value="P:glutathione metabolic process"/>
    <property type="evidence" value="ECO:0007669"/>
    <property type="project" value="TreeGrafter"/>
</dbReference>
<name>A0A5J6MZD4_9PROT</name>
<dbReference type="GO" id="GO:0005829">
    <property type="term" value="C:cytosol"/>
    <property type="evidence" value="ECO:0007669"/>
    <property type="project" value="TreeGrafter"/>
</dbReference>
<dbReference type="Pfam" id="PF02538">
    <property type="entry name" value="Hydantoinase_B"/>
    <property type="match status" value="1"/>
</dbReference>
<dbReference type="InterPro" id="IPR045079">
    <property type="entry name" value="Oxoprolinase-like"/>
</dbReference>
<dbReference type="PANTHER" id="PTHR11365:SF23">
    <property type="entry name" value="HYPOTHETICAL 5-OXOPROLINASE (EUROFUNG)-RELATED"/>
    <property type="match status" value="1"/>
</dbReference>
<dbReference type="KEGG" id="htq:FRZ44_53810"/>
<dbReference type="InterPro" id="IPR003692">
    <property type="entry name" value="Hydantoinase_B"/>
</dbReference>
<dbReference type="AlphaFoldDB" id="A0A5J6MZD4"/>
<dbReference type="GO" id="GO:0017168">
    <property type="term" value="F:5-oxoprolinase (ATP-hydrolyzing) activity"/>
    <property type="evidence" value="ECO:0007669"/>
    <property type="project" value="TreeGrafter"/>
</dbReference>
<evidence type="ECO:0000259" key="1">
    <source>
        <dbReference type="Pfam" id="PF02538"/>
    </source>
</evidence>
<dbReference type="EMBL" id="CP042906">
    <property type="protein sequence ID" value="QEX20066.1"/>
    <property type="molecule type" value="Genomic_DNA"/>
</dbReference>
<dbReference type="PANTHER" id="PTHR11365">
    <property type="entry name" value="5-OXOPROLINASE RELATED"/>
    <property type="match status" value="1"/>
</dbReference>
<accession>A0A5J6MZD4</accession>
<keyword evidence="3" id="KW-1185">Reference proteome</keyword>
<evidence type="ECO:0000313" key="3">
    <source>
        <dbReference type="Proteomes" id="UP000326202"/>
    </source>
</evidence>